<feature type="transmembrane region" description="Helical" evidence="7">
    <location>
        <begin position="571"/>
        <end position="594"/>
    </location>
</feature>
<keyword evidence="12" id="KW-1185">Reference proteome</keyword>
<dbReference type="PANTHER" id="PTHR10590">
    <property type="entry name" value="SODIUM/NUCLEOSIDE COTRANSPORTER"/>
    <property type="match status" value="1"/>
</dbReference>
<feature type="transmembrane region" description="Helical" evidence="7">
    <location>
        <begin position="479"/>
        <end position="496"/>
    </location>
</feature>
<organism evidence="11 12">
    <name type="scientific">Hermetia illucens</name>
    <name type="common">Black soldier fly</name>
    <dbReference type="NCBI Taxonomy" id="343691"/>
    <lineage>
        <taxon>Eukaryota</taxon>
        <taxon>Metazoa</taxon>
        <taxon>Ecdysozoa</taxon>
        <taxon>Arthropoda</taxon>
        <taxon>Hexapoda</taxon>
        <taxon>Insecta</taxon>
        <taxon>Pterygota</taxon>
        <taxon>Neoptera</taxon>
        <taxon>Endopterygota</taxon>
        <taxon>Diptera</taxon>
        <taxon>Brachycera</taxon>
        <taxon>Stratiomyomorpha</taxon>
        <taxon>Stratiomyidae</taxon>
        <taxon>Hermetiinae</taxon>
        <taxon>Hermetia</taxon>
    </lineage>
</organism>
<feature type="domain" description="Concentrative nucleoside transporter C-terminal" evidence="9">
    <location>
        <begin position="384"/>
        <end position="591"/>
    </location>
</feature>
<keyword evidence="4 7" id="KW-0812">Transmembrane</keyword>
<keyword evidence="7" id="KW-0813">Transport</keyword>
<feature type="transmembrane region" description="Helical" evidence="7">
    <location>
        <begin position="195"/>
        <end position="211"/>
    </location>
</feature>
<feature type="transmembrane region" description="Helical" evidence="7">
    <location>
        <begin position="278"/>
        <end position="300"/>
    </location>
</feature>
<evidence type="ECO:0000256" key="2">
    <source>
        <dbReference type="ARBA" id="ARBA00009033"/>
    </source>
</evidence>
<evidence type="ECO:0000256" key="5">
    <source>
        <dbReference type="ARBA" id="ARBA00022989"/>
    </source>
</evidence>
<dbReference type="PANTHER" id="PTHR10590:SF4">
    <property type="entry name" value="SOLUTE CARRIER FAMILY 28 MEMBER 3"/>
    <property type="match status" value="1"/>
</dbReference>
<evidence type="ECO:0000256" key="4">
    <source>
        <dbReference type="ARBA" id="ARBA00022692"/>
    </source>
</evidence>
<keyword evidence="5 7" id="KW-1133">Transmembrane helix</keyword>
<name>A0A7R8UB87_HERIL</name>
<evidence type="ECO:0000313" key="11">
    <source>
        <dbReference type="EMBL" id="CAD7077356.1"/>
    </source>
</evidence>
<evidence type="ECO:0000256" key="3">
    <source>
        <dbReference type="ARBA" id="ARBA00022475"/>
    </source>
</evidence>
<dbReference type="EMBL" id="LR899009">
    <property type="protein sequence ID" value="CAD7077356.1"/>
    <property type="molecule type" value="Genomic_DNA"/>
</dbReference>
<dbReference type="Pfam" id="PF01773">
    <property type="entry name" value="Nucleos_tra2_N"/>
    <property type="match status" value="1"/>
</dbReference>
<dbReference type="Pfam" id="PF07662">
    <property type="entry name" value="Nucleos_tra2_C"/>
    <property type="match status" value="1"/>
</dbReference>
<dbReference type="Proteomes" id="UP000594454">
    <property type="component" value="Chromosome 1"/>
</dbReference>
<comment type="similarity">
    <text evidence="2 7">Belongs to the concentrative nucleoside transporter (CNT) (TC 2.A.41) family.</text>
</comment>
<evidence type="ECO:0000256" key="6">
    <source>
        <dbReference type="ARBA" id="ARBA00023136"/>
    </source>
</evidence>
<protein>
    <recommendedName>
        <fullName evidence="7">Sodium/nucleoside cotransporter</fullName>
    </recommendedName>
</protein>
<dbReference type="InterPro" id="IPR011657">
    <property type="entry name" value="CNT_C_dom"/>
</dbReference>
<feature type="domain" description="Nucleoside transporter/FeoB GTPase Gate" evidence="10">
    <location>
        <begin position="281"/>
        <end position="379"/>
    </location>
</feature>
<dbReference type="NCBIfam" id="TIGR00804">
    <property type="entry name" value="nupC"/>
    <property type="match status" value="1"/>
</dbReference>
<evidence type="ECO:0000313" key="12">
    <source>
        <dbReference type="Proteomes" id="UP000594454"/>
    </source>
</evidence>
<keyword evidence="3" id="KW-1003">Cell membrane</keyword>
<dbReference type="InterPro" id="IPR018270">
    <property type="entry name" value="C_nuclsd_transpt_met_bac"/>
</dbReference>
<feature type="transmembrane region" description="Helical" evidence="7">
    <location>
        <begin position="159"/>
        <end position="183"/>
    </location>
</feature>
<dbReference type="InterPro" id="IPR002668">
    <property type="entry name" value="CNT_N_dom"/>
</dbReference>
<evidence type="ECO:0000256" key="1">
    <source>
        <dbReference type="ARBA" id="ARBA00004651"/>
    </source>
</evidence>
<feature type="domain" description="Concentrative nucleoside transporter N-terminal" evidence="8">
    <location>
        <begin position="202"/>
        <end position="271"/>
    </location>
</feature>
<dbReference type="InParanoid" id="A0A7R8UB87"/>
<comment type="subcellular location">
    <subcellularLocation>
        <location evidence="1">Cell membrane</location>
        <topology evidence="1">Multi-pass membrane protein</topology>
    </subcellularLocation>
</comment>
<dbReference type="AlphaFoldDB" id="A0A7R8UB87"/>
<evidence type="ECO:0000259" key="8">
    <source>
        <dbReference type="Pfam" id="PF01773"/>
    </source>
</evidence>
<dbReference type="OMA" id="IVWHTVI"/>
<proteinExistence type="inferred from homology"/>
<feature type="transmembrane region" description="Helical" evidence="7">
    <location>
        <begin position="66"/>
        <end position="85"/>
    </location>
</feature>
<feature type="transmembrane region" description="Helical" evidence="7">
    <location>
        <begin position="534"/>
        <end position="559"/>
    </location>
</feature>
<dbReference type="Pfam" id="PF07670">
    <property type="entry name" value="Gate"/>
    <property type="match status" value="1"/>
</dbReference>
<evidence type="ECO:0000259" key="9">
    <source>
        <dbReference type="Pfam" id="PF07662"/>
    </source>
</evidence>
<feature type="transmembrane region" description="Helical" evidence="7">
    <location>
        <begin position="355"/>
        <end position="375"/>
    </location>
</feature>
<reference evidence="11 12" key="1">
    <citation type="submission" date="2020-11" db="EMBL/GenBank/DDBJ databases">
        <authorList>
            <person name="Wallbank WR R."/>
            <person name="Pardo Diaz C."/>
            <person name="Kozak K."/>
            <person name="Martin S."/>
            <person name="Jiggins C."/>
            <person name="Moest M."/>
            <person name="Warren A I."/>
            <person name="Generalovic N T."/>
            <person name="Byers J.R.P. K."/>
            <person name="Montejo-Kovacevich G."/>
            <person name="Yen C E."/>
        </authorList>
    </citation>
    <scope>NUCLEOTIDE SEQUENCE [LARGE SCALE GENOMIC DNA]</scope>
</reference>
<evidence type="ECO:0000256" key="7">
    <source>
        <dbReference type="RuleBase" id="RU362018"/>
    </source>
</evidence>
<accession>A0A7R8UB87</accession>
<dbReference type="GO" id="GO:0005415">
    <property type="term" value="F:nucleoside:sodium symporter activity"/>
    <property type="evidence" value="ECO:0007669"/>
    <property type="project" value="TreeGrafter"/>
</dbReference>
<dbReference type="InterPro" id="IPR011642">
    <property type="entry name" value="Gate_dom"/>
</dbReference>
<feature type="transmembrane region" description="Helical" evidence="7">
    <location>
        <begin position="312"/>
        <end position="335"/>
    </location>
</feature>
<gene>
    <name evidence="11" type="ORF">HERILL_LOCUS713</name>
</gene>
<evidence type="ECO:0000259" key="10">
    <source>
        <dbReference type="Pfam" id="PF07670"/>
    </source>
</evidence>
<sequence length="619" mass="68403">MEKQENGHDKDQMLGITASKDSGLEIEDIEKADNGTFVSKEVEEEEEPDKTFLDTIRHNIHRHRRIIKQVSFGLIHVVVGVYFGFASNHYIVSEDSNSSEIDEEGRCWGKCGIQFCDGYGMLVLLVGFIYFGLFYYFIFKPYVGKPLYKRLVRFCKERLSFLGNSRIIKLILVLLVLAALAIFLYFETKDTPEKLTSLTAPVVFLLCGYIFSTDRQAIKWRPVILGLIAQFLLGVVCIRWEVGRSIFQCLGDKVATFLHFTNNGSKFVFGDQLINDQIFAFAILPVIFFFSFFISILYYLKVMQWVIMKLGWILQTMLGTTVCESVIAAANIFLGMSESPLLVRPYLKLLTHSELHAIMSSGFATVSGTVLAAYMSFGADPALLITSSVMAAPGALAIAKLYFPESEESKTKSSNIEMAASEDSSILDAASKGAANAIEIVLGIIANLVAFVSFIAFINAVVAWLAYLVGQEDITFEWIFAKLFIPLAWMLGIEWADCDIVAKVIASKTIINEFVAYERLGHYKDLKAITPRSVGITTFAICGFANPSSLGILIGTLSAMAPQRRSVITGVAVRAFIVGCIICFMSASFAGLLITEEMLADMQGTTTPAPSVNSTQSLI</sequence>
<keyword evidence="6 7" id="KW-0472">Membrane</keyword>
<dbReference type="OrthoDB" id="6075923at2759"/>
<feature type="transmembrane region" description="Helical" evidence="7">
    <location>
        <begin position="440"/>
        <end position="467"/>
    </location>
</feature>
<dbReference type="InterPro" id="IPR008276">
    <property type="entry name" value="C_nuclsd_transpt"/>
</dbReference>
<dbReference type="GO" id="GO:0005886">
    <property type="term" value="C:plasma membrane"/>
    <property type="evidence" value="ECO:0007669"/>
    <property type="project" value="UniProtKB-SubCell"/>
</dbReference>
<feature type="transmembrane region" description="Helical" evidence="7">
    <location>
        <begin position="223"/>
        <end position="242"/>
    </location>
</feature>
<feature type="transmembrane region" description="Helical" evidence="7">
    <location>
        <begin position="118"/>
        <end position="138"/>
    </location>
</feature>